<reference evidence="2 3" key="1">
    <citation type="submission" date="2019-09" db="EMBL/GenBank/DDBJ databases">
        <title>Goodfellowia gen. nov., a new genus of the Pseudonocardineae related to Actinoalloteichus, containing Goodfellowia coeruleoviolacea gen. nov., comb. nov. gen. nov., comb. nov.</title>
        <authorList>
            <person name="Labeda D."/>
        </authorList>
    </citation>
    <scope>NUCLEOTIDE SEQUENCE [LARGE SCALE GENOMIC DNA]</scope>
    <source>
        <strain evidence="2 3">AN110305</strain>
    </source>
</reference>
<dbReference type="RefSeq" id="WP_149854048.1">
    <property type="nucleotide sequence ID" value="NZ_VUOB01000072.1"/>
</dbReference>
<dbReference type="Gene3D" id="2.60.120.10">
    <property type="entry name" value="Jelly Rolls"/>
    <property type="match status" value="1"/>
</dbReference>
<accession>A0A5B2WPI1</accession>
<dbReference type="InterPro" id="IPR013096">
    <property type="entry name" value="Cupin_2"/>
</dbReference>
<gene>
    <name evidence="2" type="ORF">F0L68_34300</name>
</gene>
<name>A0A5B2WPI1_9PSEU</name>
<proteinExistence type="predicted"/>
<dbReference type="PANTHER" id="PTHR40112">
    <property type="entry name" value="H2HPP ISOMERASE"/>
    <property type="match status" value="1"/>
</dbReference>
<reference evidence="2 3" key="2">
    <citation type="submission" date="2019-09" db="EMBL/GenBank/DDBJ databases">
        <authorList>
            <person name="Jin C."/>
        </authorList>
    </citation>
    <scope>NUCLEOTIDE SEQUENCE [LARGE SCALE GENOMIC DNA]</scope>
    <source>
        <strain evidence="2 3">AN110305</strain>
    </source>
</reference>
<evidence type="ECO:0000313" key="2">
    <source>
        <dbReference type="EMBL" id="KAA2252838.1"/>
    </source>
</evidence>
<dbReference type="PANTHER" id="PTHR40112:SF1">
    <property type="entry name" value="H2HPP ISOMERASE"/>
    <property type="match status" value="1"/>
</dbReference>
<dbReference type="InterPro" id="IPR011051">
    <property type="entry name" value="RmlC_Cupin_sf"/>
</dbReference>
<evidence type="ECO:0000259" key="1">
    <source>
        <dbReference type="Pfam" id="PF07883"/>
    </source>
</evidence>
<dbReference type="OrthoDB" id="4105826at2"/>
<sequence>MADRTRIFKAGGAVVPYHFATDVQGHRRFHWFHLPQHLRWFARQCRLNGWIMGIAQDFSAMPLLRAWDGVTVRVVHGELMSIAIAELEPNILVPEHQHVNEQLGVVIEGSAEFRSGGETVKLGVGGTYRFLANVPHEVQVGENGAVFVECFSPSREDWKSIPTAENTGVRWPPAK</sequence>
<dbReference type="SUPFAM" id="SSF51182">
    <property type="entry name" value="RmlC-like cupins"/>
    <property type="match status" value="1"/>
</dbReference>
<evidence type="ECO:0000313" key="3">
    <source>
        <dbReference type="Proteomes" id="UP000323454"/>
    </source>
</evidence>
<dbReference type="Proteomes" id="UP000323454">
    <property type="component" value="Unassembled WGS sequence"/>
</dbReference>
<keyword evidence="3" id="KW-1185">Reference proteome</keyword>
<dbReference type="AlphaFoldDB" id="A0A5B2WPI1"/>
<dbReference type="EMBL" id="VUOB01000072">
    <property type="protein sequence ID" value="KAA2252838.1"/>
    <property type="molecule type" value="Genomic_DNA"/>
</dbReference>
<comment type="caution">
    <text evidence="2">The sequence shown here is derived from an EMBL/GenBank/DDBJ whole genome shotgun (WGS) entry which is preliminary data.</text>
</comment>
<feature type="domain" description="Cupin type-2" evidence="1">
    <location>
        <begin position="85"/>
        <end position="140"/>
    </location>
</feature>
<protein>
    <submittedName>
        <fullName evidence="2">Cupin domain-containing protein</fullName>
    </submittedName>
</protein>
<organism evidence="2 3">
    <name type="scientific">Solihabitans fulvus</name>
    <dbReference type="NCBI Taxonomy" id="1892852"/>
    <lineage>
        <taxon>Bacteria</taxon>
        <taxon>Bacillati</taxon>
        <taxon>Actinomycetota</taxon>
        <taxon>Actinomycetes</taxon>
        <taxon>Pseudonocardiales</taxon>
        <taxon>Pseudonocardiaceae</taxon>
        <taxon>Solihabitans</taxon>
    </lineage>
</organism>
<dbReference type="InterPro" id="IPR014710">
    <property type="entry name" value="RmlC-like_jellyroll"/>
</dbReference>
<dbReference type="Pfam" id="PF07883">
    <property type="entry name" value="Cupin_2"/>
    <property type="match status" value="1"/>
</dbReference>
<dbReference type="InterPro" id="IPR052535">
    <property type="entry name" value="Bacilysin_H2HPP_isomerase"/>
</dbReference>